<feature type="compositionally biased region" description="Gly residues" evidence="3">
    <location>
        <begin position="91"/>
        <end position="106"/>
    </location>
</feature>
<reference evidence="4 5" key="1">
    <citation type="submission" date="2014-04" db="EMBL/GenBank/DDBJ databases">
        <title>Genetic diversity of Changuinola Sero group viruses isolated from three Southern American countries Panama, Brazil and Columbia.</title>
        <authorList>
            <person name="Duraisamy R."/>
            <person name="Kapoor A."/>
            <person name="Lipkin W.I."/>
            <person name="Tesh R.B."/>
        </authorList>
    </citation>
    <scope>NUCLEOTIDE SEQUENCE [LARGE SCALE GENOMIC DNA]</scope>
    <source>
        <strain evidence="4">BT436</strain>
    </source>
</reference>
<dbReference type="GO" id="GO:0005198">
    <property type="term" value="F:structural molecule activity"/>
    <property type="evidence" value="ECO:0007669"/>
    <property type="project" value="InterPro"/>
</dbReference>
<organism evidence="4 5">
    <name type="scientific">Changuinola virus</name>
    <dbReference type="NCBI Taxonomy" id="40052"/>
    <lineage>
        <taxon>Viruses</taxon>
        <taxon>Riboviria</taxon>
        <taxon>Orthornavirae</taxon>
        <taxon>Duplornaviricota</taxon>
        <taxon>Resentoviricetes</taxon>
        <taxon>Reovirales</taxon>
        <taxon>Sedoreoviridae</taxon>
        <taxon>Orbivirus</taxon>
        <taxon>Orbivirus changuinolaense</taxon>
    </lineage>
</organism>
<dbReference type="GO" id="GO:0019028">
    <property type="term" value="C:viral capsid"/>
    <property type="evidence" value="ECO:0007669"/>
    <property type="project" value="InterPro"/>
</dbReference>
<keyword evidence="2" id="KW-0946">Virion</keyword>
<dbReference type="EMBL" id="KJ746844">
    <property type="protein sequence ID" value="AIV43214.1"/>
    <property type="molecule type" value="Genomic_RNA"/>
</dbReference>
<protein>
    <submittedName>
        <fullName evidence="4">VP6</fullName>
    </submittedName>
</protein>
<evidence type="ECO:0000256" key="1">
    <source>
        <dbReference type="ARBA" id="ARBA00004328"/>
    </source>
</evidence>
<evidence type="ECO:0000313" key="5">
    <source>
        <dbReference type="Proteomes" id="UP000097394"/>
    </source>
</evidence>
<dbReference type="Proteomes" id="UP000097394">
    <property type="component" value="Genome"/>
</dbReference>
<feature type="region of interest" description="Disordered" evidence="3">
    <location>
        <begin position="34"/>
        <end position="115"/>
    </location>
</feature>
<evidence type="ECO:0000256" key="2">
    <source>
        <dbReference type="ARBA" id="ARBA00022844"/>
    </source>
</evidence>
<dbReference type="InterPro" id="IPR001399">
    <property type="entry name" value="Orbi_VP6"/>
</dbReference>
<feature type="compositionally biased region" description="Basic and acidic residues" evidence="3">
    <location>
        <begin position="46"/>
        <end position="89"/>
    </location>
</feature>
<evidence type="ECO:0000313" key="4">
    <source>
        <dbReference type="EMBL" id="AIV43214.1"/>
    </source>
</evidence>
<proteinExistence type="predicted"/>
<sequence>MSIAVLLAPGDLIVKIKTELIERQIQIDLVNWEKDASEDSTTGKQPDGERLANDTTKNDEEEKEVGEKDRKVRENDGDKKEEVLSHENVQRGGGQKTGSGMVGGTTEGTSTGADGDGRFVVLTDDISKRLKQKLGVDVDIFPTEGMILYLEKHVQNELSLDKEQVAQQIEVFKKLQKDKEKGKYKIDRIISMKKLIDLVGKKDINEKPISAKQSGVRLVTNNVKHVSKATAYFTAPTGDTNWKNVAREASKNANIMAYHSEGESATKDLLHLIDHL</sequence>
<evidence type="ECO:0000256" key="3">
    <source>
        <dbReference type="SAM" id="MobiDB-lite"/>
    </source>
</evidence>
<name>A0A0A0RE21_9REOV</name>
<dbReference type="Pfam" id="PF01516">
    <property type="entry name" value="Orbi_VP6"/>
    <property type="match status" value="2"/>
</dbReference>
<accession>A0A0A0RE21</accession>
<comment type="subcellular location">
    <subcellularLocation>
        <location evidence="1">Virion</location>
    </subcellularLocation>
</comment>